<gene>
    <name evidence="1" type="ORF">EZ437_04385</name>
</gene>
<organism evidence="1 2">
    <name type="scientific">Pedobacter psychroterrae</name>
    <dbReference type="NCBI Taxonomy" id="2530453"/>
    <lineage>
        <taxon>Bacteria</taxon>
        <taxon>Pseudomonadati</taxon>
        <taxon>Bacteroidota</taxon>
        <taxon>Sphingobacteriia</taxon>
        <taxon>Sphingobacteriales</taxon>
        <taxon>Sphingobacteriaceae</taxon>
        <taxon>Pedobacter</taxon>
    </lineage>
</organism>
<dbReference type="AlphaFoldDB" id="A0A4V2MLT1"/>
<dbReference type="OrthoDB" id="798594at2"/>
<dbReference type="EMBL" id="SJSL01000001">
    <property type="protein sequence ID" value="TCD03217.1"/>
    <property type="molecule type" value="Genomic_DNA"/>
</dbReference>
<proteinExistence type="predicted"/>
<name>A0A4V2MLT1_9SPHI</name>
<dbReference type="RefSeq" id="WP_131593613.1">
    <property type="nucleotide sequence ID" value="NZ_SJSL01000001.1"/>
</dbReference>
<evidence type="ECO:0000313" key="1">
    <source>
        <dbReference type="EMBL" id="TCD03217.1"/>
    </source>
</evidence>
<sequence>MNPYIRDLEGQLIEVTDLKEAITQTSGYIGILYQQQEPAMQAFVKKRQRYWKDIFQKLGRLKNKLESSKSTQVLNGGSPSTK</sequence>
<accession>A0A4V2MLT1</accession>
<keyword evidence="2" id="KW-1185">Reference proteome</keyword>
<evidence type="ECO:0000313" key="2">
    <source>
        <dbReference type="Proteomes" id="UP000293347"/>
    </source>
</evidence>
<protein>
    <submittedName>
        <fullName evidence="1">Uncharacterized protein</fullName>
    </submittedName>
</protein>
<dbReference type="Proteomes" id="UP000293347">
    <property type="component" value="Unassembled WGS sequence"/>
</dbReference>
<reference evidence="1 2" key="1">
    <citation type="submission" date="2019-02" db="EMBL/GenBank/DDBJ databases">
        <title>Pedobacter sp. RP-1-14 sp. nov., isolated from Arctic soil.</title>
        <authorList>
            <person name="Dahal R.H."/>
        </authorList>
    </citation>
    <scope>NUCLEOTIDE SEQUENCE [LARGE SCALE GENOMIC DNA]</scope>
    <source>
        <strain evidence="1 2">RP-1-14</strain>
    </source>
</reference>
<comment type="caution">
    <text evidence="1">The sequence shown here is derived from an EMBL/GenBank/DDBJ whole genome shotgun (WGS) entry which is preliminary data.</text>
</comment>